<dbReference type="STRING" id="764103.G7E5M4"/>
<dbReference type="InterPro" id="IPR023582">
    <property type="entry name" value="Impact"/>
</dbReference>
<dbReference type="InParanoid" id="G7E5M4"/>
<dbReference type="InterPro" id="IPR001498">
    <property type="entry name" value="Impact_N"/>
</dbReference>
<dbReference type="eggNOG" id="KOG3299">
    <property type="taxonomic scope" value="Eukaryota"/>
</dbReference>
<dbReference type="AlphaFoldDB" id="G7E5M4"/>
<organism evidence="4 5">
    <name type="scientific">Mixia osmundae (strain CBS 9802 / IAM 14324 / JCM 22182 / KY 12970)</name>
    <dbReference type="NCBI Taxonomy" id="764103"/>
    <lineage>
        <taxon>Eukaryota</taxon>
        <taxon>Fungi</taxon>
        <taxon>Dikarya</taxon>
        <taxon>Basidiomycota</taxon>
        <taxon>Pucciniomycotina</taxon>
        <taxon>Mixiomycetes</taxon>
        <taxon>Mixiales</taxon>
        <taxon>Mixiaceae</taxon>
        <taxon>Mixia</taxon>
    </lineage>
</organism>
<dbReference type="GO" id="GO:0005737">
    <property type="term" value="C:cytoplasm"/>
    <property type="evidence" value="ECO:0007669"/>
    <property type="project" value="TreeGrafter"/>
</dbReference>
<name>G7E5M4_MIXOS</name>
<feature type="region of interest" description="Disordered" evidence="2">
    <location>
        <begin position="249"/>
        <end position="318"/>
    </location>
</feature>
<evidence type="ECO:0000313" key="4">
    <source>
        <dbReference type="EMBL" id="GAA98134.1"/>
    </source>
</evidence>
<reference evidence="4 5" key="2">
    <citation type="journal article" date="2012" name="Open Biol.">
        <title>Characteristics of nucleosomes and linker DNA regions on the genome of the basidiomycete Mixia osmundae revealed by mono- and dinucleosome mapping.</title>
        <authorList>
            <person name="Nishida H."/>
            <person name="Kondo S."/>
            <person name="Matsumoto T."/>
            <person name="Suzuki Y."/>
            <person name="Yoshikawa H."/>
            <person name="Taylor T.D."/>
            <person name="Sugiyama J."/>
        </authorList>
    </citation>
    <scope>NUCLEOTIDE SEQUENCE [LARGE SCALE GENOMIC DNA]</scope>
    <source>
        <strain evidence="5">CBS 9802 / IAM 14324 / JCM 22182 / KY 12970</strain>
    </source>
</reference>
<dbReference type="InterPro" id="IPR020569">
    <property type="entry name" value="UPF0029_Impact_CS"/>
</dbReference>
<protein>
    <recommendedName>
        <fullName evidence="3">Impact N-terminal domain-containing protein</fullName>
    </recommendedName>
</protein>
<dbReference type="InterPro" id="IPR036956">
    <property type="entry name" value="Impact_N_sf"/>
</dbReference>
<proteinExistence type="inferred from homology"/>
<dbReference type="SUPFAM" id="SSF54211">
    <property type="entry name" value="Ribosomal protein S5 domain 2-like"/>
    <property type="match status" value="1"/>
</dbReference>
<reference evidence="4 5" key="1">
    <citation type="journal article" date="2011" name="J. Gen. Appl. Microbiol.">
        <title>Draft genome sequencing of the enigmatic basidiomycete Mixia osmundae.</title>
        <authorList>
            <person name="Nishida H."/>
            <person name="Nagatsuka Y."/>
            <person name="Sugiyama J."/>
        </authorList>
    </citation>
    <scope>NUCLEOTIDE SEQUENCE [LARGE SCALE GENOMIC DNA]</scope>
    <source>
        <strain evidence="5">CBS 9802 / IAM 14324 / JCM 22182 / KY 12970</strain>
    </source>
</reference>
<dbReference type="PROSITE" id="PS00910">
    <property type="entry name" value="UPF0029"/>
    <property type="match status" value="1"/>
</dbReference>
<dbReference type="Proteomes" id="UP000009131">
    <property type="component" value="Unassembled WGS sequence"/>
</dbReference>
<accession>G7E5M4</accession>
<sequence>MSKRAGPNVPQPDSVKRPRPLDSWLSLPQTQWDPLATSSTVVDRDSCFVAYATSITSKADALAFQAHVKVLHEGSIGKGKLGPASHNVLAWRTITLRPGKNGLGEQGDEDFEVAAGSHNDGEDRAGPTMLNVLEKEGVVDVVVIVSRWFGGTMLGPIRFKHIEDVTRDVIRKWLPLEEKRMLLKALAEADKQIATLVHQTKLIAPEVQATDRPAAFDALSTDKAQKLLRAREGRIAFLEQRLAKLTRERNAPELAKGSMPMSSPVPMAATLPSGEALRNDEEDFSEDEDLNALAAASMDAPEEAMPVPQAGLGLAPAA</sequence>
<dbReference type="HOGENOM" id="CLU_075864_0_0_1"/>
<dbReference type="GO" id="GO:0006446">
    <property type="term" value="P:regulation of translational initiation"/>
    <property type="evidence" value="ECO:0007669"/>
    <property type="project" value="TreeGrafter"/>
</dbReference>
<evidence type="ECO:0000256" key="2">
    <source>
        <dbReference type="SAM" id="MobiDB-lite"/>
    </source>
</evidence>
<dbReference type="PANTHER" id="PTHR16301">
    <property type="entry name" value="IMPACT-RELATED"/>
    <property type="match status" value="1"/>
</dbReference>
<dbReference type="Pfam" id="PF01205">
    <property type="entry name" value="Impact_N"/>
    <property type="match status" value="1"/>
</dbReference>
<comment type="caution">
    <text evidence="4">The sequence shown here is derived from an EMBL/GenBank/DDBJ whole genome shotgun (WGS) entry which is preliminary data.</text>
</comment>
<keyword evidence="5" id="KW-1185">Reference proteome</keyword>
<dbReference type="GO" id="GO:0140469">
    <property type="term" value="P:GCN2-mediated signaling"/>
    <property type="evidence" value="ECO:0007669"/>
    <property type="project" value="TreeGrafter"/>
</dbReference>
<feature type="domain" description="Impact N-terminal" evidence="3">
    <location>
        <begin position="44"/>
        <end position="170"/>
    </location>
</feature>
<dbReference type="OMA" id="THRIAAW"/>
<dbReference type="InterPro" id="IPR020568">
    <property type="entry name" value="Ribosomal_Su5_D2-typ_SF"/>
</dbReference>
<evidence type="ECO:0000313" key="5">
    <source>
        <dbReference type="Proteomes" id="UP000009131"/>
    </source>
</evidence>
<dbReference type="OrthoDB" id="69641at2759"/>
<evidence type="ECO:0000259" key="3">
    <source>
        <dbReference type="Pfam" id="PF01205"/>
    </source>
</evidence>
<dbReference type="RefSeq" id="XP_014569334.1">
    <property type="nucleotide sequence ID" value="XM_014713848.1"/>
</dbReference>
<comment type="similarity">
    <text evidence="1">Belongs to the IMPACT family.</text>
</comment>
<feature type="region of interest" description="Disordered" evidence="2">
    <location>
        <begin position="1"/>
        <end position="22"/>
    </location>
</feature>
<evidence type="ECO:0000256" key="1">
    <source>
        <dbReference type="ARBA" id="ARBA00007665"/>
    </source>
</evidence>
<gene>
    <name evidence="4" type="primary">Mo04817</name>
    <name evidence="4" type="ORF">E5Q_04817</name>
</gene>
<feature type="compositionally biased region" description="Acidic residues" evidence="2">
    <location>
        <begin position="280"/>
        <end position="290"/>
    </location>
</feature>
<dbReference type="EMBL" id="BABT02000150">
    <property type="protein sequence ID" value="GAA98134.1"/>
    <property type="molecule type" value="Genomic_DNA"/>
</dbReference>
<dbReference type="Gene3D" id="3.30.230.30">
    <property type="entry name" value="Impact, N-terminal domain"/>
    <property type="match status" value="1"/>
</dbReference>
<dbReference type="PANTHER" id="PTHR16301:SF25">
    <property type="entry name" value="PROTEIN IMPACT"/>
    <property type="match status" value="1"/>
</dbReference>